<feature type="transmembrane region" description="Helical" evidence="1">
    <location>
        <begin position="210"/>
        <end position="232"/>
    </location>
</feature>
<evidence type="ECO:0000259" key="2">
    <source>
        <dbReference type="Pfam" id="PF00535"/>
    </source>
</evidence>
<dbReference type="InterPro" id="IPR029044">
    <property type="entry name" value="Nucleotide-diphossugar_trans"/>
</dbReference>
<dbReference type="PANTHER" id="PTHR48090:SF7">
    <property type="entry name" value="RFBJ PROTEIN"/>
    <property type="match status" value="1"/>
</dbReference>
<evidence type="ECO:0000313" key="3">
    <source>
        <dbReference type="EMBL" id="BCZ78675.1"/>
    </source>
</evidence>
<dbReference type="InterPro" id="IPR001173">
    <property type="entry name" value="Glyco_trans_2-like"/>
</dbReference>
<keyword evidence="1" id="KW-0472">Membrane</keyword>
<dbReference type="Gene3D" id="3.90.550.10">
    <property type="entry name" value="Spore Coat Polysaccharide Biosynthesis Protein SpsA, Chain A"/>
    <property type="match status" value="1"/>
</dbReference>
<dbReference type="CDD" id="cd04179">
    <property type="entry name" value="DPM_DPG-synthase_like"/>
    <property type="match status" value="1"/>
</dbReference>
<feature type="transmembrane region" description="Helical" evidence="1">
    <location>
        <begin position="244"/>
        <end position="270"/>
    </location>
</feature>
<dbReference type="Pfam" id="PF00535">
    <property type="entry name" value="Glycos_transf_2"/>
    <property type="match status" value="1"/>
</dbReference>
<dbReference type="PANTHER" id="PTHR48090">
    <property type="entry name" value="UNDECAPRENYL-PHOSPHATE 4-DEOXY-4-FORMAMIDO-L-ARABINOSE TRANSFERASE-RELATED"/>
    <property type="match status" value="1"/>
</dbReference>
<accession>A0ABM7TI94</accession>
<evidence type="ECO:0000256" key="1">
    <source>
        <dbReference type="SAM" id="Phobius"/>
    </source>
</evidence>
<dbReference type="Proteomes" id="UP001319874">
    <property type="component" value="Chromosome 1"/>
</dbReference>
<protein>
    <submittedName>
        <fullName evidence="3">Glycosyl transferase</fullName>
    </submittedName>
</protein>
<dbReference type="InterPro" id="IPR050256">
    <property type="entry name" value="Glycosyltransferase_2"/>
</dbReference>
<dbReference type="EMBL" id="AP024955">
    <property type="protein sequence ID" value="BCZ78675.1"/>
    <property type="molecule type" value="Genomic_DNA"/>
</dbReference>
<evidence type="ECO:0000313" key="4">
    <source>
        <dbReference type="Proteomes" id="UP001319874"/>
    </source>
</evidence>
<name>A0ABM7TI94_9BURK</name>
<dbReference type="GO" id="GO:0016740">
    <property type="term" value="F:transferase activity"/>
    <property type="evidence" value="ECO:0007669"/>
    <property type="project" value="UniProtKB-KW"/>
</dbReference>
<gene>
    <name evidence="3" type="ORF">PTKU64_23500</name>
</gene>
<dbReference type="SUPFAM" id="SSF53448">
    <property type="entry name" value="Nucleotide-diphospho-sugar transferases"/>
    <property type="match status" value="1"/>
</dbReference>
<reference evidence="3 4" key="1">
    <citation type="journal article" date="2022" name="Front. Microbiol.">
        <title>Identification and characterization of a novel class of self-sufficient cytochrome P450 hydroxylase involved in cyclohexanecarboxylate degradation in Paraburkholderia terrae strain KU-64.</title>
        <authorList>
            <person name="Yamamoto T."/>
            <person name="Hasegawa Y."/>
            <person name="Iwaki H."/>
        </authorList>
    </citation>
    <scope>NUCLEOTIDE SEQUENCE [LARGE SCALE GENOMIC DNA]</scope>
    <source>
        <strain evidence="3 4">KU-64</strain>
    </source>
</reference>
<feature type="domain" description="Glycosyltransferase 2-like" evidence="2">
    <location>
        <begin position="11"/>
        <end position="142"/>
    </location>
</feature>
<keyword evidence="4" id="KW-1185">Reference proteome</keyword>
<organism evidence="3 4">
    <name type="scientific">Paraburkholderia terrae</name>
    <dbReference type="NCBI Taxonomy" id="311230"/>
    <lineage>
        <taxon>Bacteria</taxon>
        <taxon>Pseudomonadati</taxon>
        <taxon>Pseudomonadota</taxon>
        <taxon>Betaproteobacteria</taxon>
        <taxon>Burkholderiales</taxon>
        <taxon>Burkholderiaceae</taxon>
        <taxon>Paraburkholderia</taxon>
    </lineage>
</organism>
<proteinExistence type="predicted"/>
<keyword evidence="1" id="KW-1133">Transmembrane helix</keyword>
<sequence length="303" mass="33558">MRSVIRDFRAALPNASIYVFDNNSTDNTSDVARATGAVVRQVAYQGKGNVIRRMFADIDADVYVLVDGDDTYDATAAPEMIERLVADTLDMVVATRHTDEQEAYRLGHRFGNVVLTRFVASIFGRTFTDMLSGYRVFSRRYVKSFPAHSKGFETETELTVHALELRMPVAEIATRYKSRPEGSVSKLNTYRDGFRILSMIVKLFRAERPLAFFSIGTVLCGLASIVLAVPLFETYFETGLVPRFPTAVLCAALMIFAALFLVCGVILDTVTHGRAEVKRLAYLTFPAPATELDHAAVAAKAVE</sequence>
<keyword evidence="3" id="KW-0808">Transferase</keyword>
<keyword evidence="1" id="KW-0812">Transmembrane</keyword>